<accession>A0A0C9VYJ1</accession>
<sequence length="375" mass="42455">MLVAHEKGSNSVGVGILESEAGEDHSQGKDLLGDYMMNEEDSSAENSSDENTEQVPDVPMDRSGNPRLPDHSSLKLKNQQLLVREIFRKAYVKFMKKSNVSHPQSFRFNDLSKLVKKHVNSLWHHWEGIAKSGKPIIEFINAQPKDLPFTSGEGPSRRRWKRNYLEVDDQLDDDKHDDSPAAHKNTNRMLYLQSLSINSRYQKLLELLFQLPKTGSSSPQRSALPKWASWTWDRKFLPRDLHTSGDSFRTALATLKNFQWSTAGGGTPIVLGFGLLMQECAHAQEAEDDDTSSPSFLLSSRLGVQRLDDVVNAVVEVTLQVKAELEGSSDKEERRREEEERKQEEEERKGKGKEEEGGGGRGEERLREEEKVGVQ</sequence>
<evidence type="ECO:0000313" key="2">
    <source>
        <dbReference type="EMBL" id="KIJ58463.1"/>
    </source>
</evidence>
<evidence type="ECO:0000256" key="1">
    <source>
        <dbReference type="SAM" id="MobiDB-lite"/>
    </source>
</evidence>
<feature type="region of interest" description="Disordered" evidence="1">
    <location>
        <begin position="1"/>
        <end position="75"/>
    </location>
</feature>
<dbReference type="Proteomes" id="UP000053820">
    <property type="component" value="Unassembled WGS sequence"/>
</dbReference>
<organism evidence="2 3">
    <name type="scientific">Hydnomerulius pinastri MD-312</name>
    <dbReference type="NCBI Taxonomy" id="994086"/>
    <lineage>
        <taxon>Eukaryota</taxon>
        <taxon>Fungi</taxon>
        <taxon>Dikarya</taxon>
        <taxon>Basidiomycota</taxon>
        <taxon>Agaricomycotina</taxon>
        <taxon>Agaricomycetes</taxon>
        <taxon>Agaricomycetidae</taxon>
        <taxon>Boletales</taxon>
        <taxon>Boletales incertae sedis</taxon>
        <taxon>Leucogyrophana</taxon>
    </lineage>
</organism>
<proteinExistence type="predicted"/>
<evidence type="ECO:0000313" key="3">
    <source>
        <dbReference type="Proteomes" id="UP000053820"/>
    </source>
</evidence>
<feature type="compositionally biased region" description="Acidic residues" evidence="1">
    <location>
        <begin position="37"/>
        <end position="52"/>
    </location>
</feature>
<keyword evidence="3" id="KW-1185">Reference proteome</keyword>
<dbReference type="AlphaFoldDB" id="A0A0C9VYJ1"/>
<dbReference type="EMBL" id="KN839938">
    <property type="protein sequence ID" value="KIJ58463.1"/>
    <property type="molecule type" value="Genomic_DNA"/>
</dbReference>
<feature type="compositionally biased region" description="Basic and acidic residues" evidence="1">
    <location>
        <begin position="323"/>
        <end position="375"/>
    </location>
</feature>
<name>A0A0C9VYJ1_9AGAM</name>
<gene>
    <name evidence="2" type="ORF">HYDPIDRAFT_34166</name>
</gene>
<dbReference type="HOGENOM" id="CLU_027365_1_1_1"/>
<feature type="region of interest" description="Disordered" evidence="1">
    <location>
        <begin position="322"/>
        <end position="375"/>
    </location>
</feature>
<dbReference type="OrthoDB" id="2692893at2759"/>
<reference evidence="2 3" key="1">
    <citation type="submission" date="2014-04" db="EMBL/GenBank/DDBJ databases">
        <title>Evolutionary Origins and Diversification of the Mycorrhizal Mutualists.</title>
        <authorList>
            <consortium name="DOE Joint Genome Institute"/>
            <consortium name="Mycorrhizal Genomics Consortium"/>
            <person name="Kohler A."/>
            <person name="Kuo A."/>
            <person name="Nagy L.G."/>
            <person name="Floudas D."/>
            <person name="Copeland A."/>
            <person name="Barry K.W."/>
            <person name="Cichocki N."/>
            <person name="Veneault-Fourrey C."/>
            <person name="LaButti K."/>
            <person name="Lindquist E.A."/>
            <person name="Lipzen A."/>
            <person name="Lundell T."/>
            <person name="Morin E."/>
            <person name="Murat C."/>
            <person name="Riley R."/>
            <person name="Ohm R."/>
            <person name="Sun H."/>
            <person name="Tunlid A."/>
            <person name="Henrissat B."/>
            <person name="Grigoriev I.V."/>
            <person name="Hibbett D.S."/>
            <person name="Martin F."/>
        </authorList>
    </citation>
    <scope>NUCLEOTIDE SEQUENCE [LARGE SCALE GENOMIC DNA]</scope>
    <source>
        <strain evidence="2 3">MD-312</strain>
    </source>
</reference>
<protein>
    <submittedName>
        <fullName evidence="2">Uncharacterized protein</fullName>
    </submittedName>
</protein>
<feature type="compositionally biased region" description="Basic and acidic residues" evidence="1">
    <location>
        <begin position="22"/>
        <end position="32"/>
    </location>
</feature>